<reference evidence="3 4" key="1">
    <citation type="submission" date="2016-03" db="EMBL/GenBank/DDBJ databases">
        <title>Acetic acid bacteria sequencing.</title>
        <authorList>
            <person name="Brandt J."/>
            <person name="Jakob F."/>
            <person name="Vogel R.F."/>
        </authorList>
    </citation>
    <scope>NUCLEOTIDE SEQUENCE [LARGE SCALE GENOMIC DNA]</scope>
    <source>
        <strain evidence="3 4">NBRC 101099</strain>
    </source>
</reference>
<proteinExistence type="predicted"/>
<accession>A0A1U9KMB5</accession>
<keyword evidence="1" id="KW-0378">Hydrolase</keyword>
<evidence type="ECO:0000256" key="1">
    <source>
        <dbReference type="ARBA" id="ARBA00023049"/>
    </source>
</evidence>
<dbReference type="InterPro" id="IPR025657">
    <property type="entry name" value="RadC_JAB"/>
</dbReference>
<dbReference type="PANTHER" id="PTHR30471:SF3">
    <property type="entry name" value="UPF0758 PROTEIN YEES-RELATED"/>
    <property type="match status" value="1"/>
</dbReference>
<dbReference type="PANTHER" id="PTHR30471">
    <property type="entry name" value="DNA REPAIR PROTEIN RADC"/>
    <property type="match status" value="1"/>
</dbReference>
<sequence length="221" mass="23948">MSGFTSTGPQGHRARMRARILANGASSLADYELLEMLLFFGIPRRDTKPMAKALLQRFGTLLDVFRATRHALGEMGLSEDAIRAIRLPAIAAERLSGAETRIRPGLGNWAQLSAYVDIALLGAVKGQLRILFLDNRNRLIADEPVVVADGPSPVLRRALTLNATALIGLAYMPQAPLAWARDHAIAIRDLEDGARVLSIALHDVMVAGEGEPISLRQEGLL</sequence>
<dbReference type="Gene3D" id="3.40.140.10">
    <property type="entry name" value="Cytidine Deaminase, domain 2"/>
    <property type="match status" value="1"/>
</dbReference>
<evidence type="ECO:0000259" key="2">
    <source>
        <dbReference type="Pfam" id="PF04002"/>
    </source>
</evidence>
<dbReference type="KEGG" id="nch:A0U93_02105"/>
<name>A0A1U9KMB5_9PROT</name>
<gene>
    <name evidence="3" type="ORF">A0U93_02105</name>
</gene>
<keyword evidence="1" id="KW-0482">Metalloprotease</keyword>
<dbReference type="Proteomes" id="UP000188604">
    <property type="component" value="Chromosome"/>
</dbReference>
<dbReference type="Pfam" id="PF04002">
    <property type="entry name" value="RadC"/>
    <property type="match status" value="1"/>
</dbReference>
<keyword evidence="1" id="KW-0645">Protease</keyword>
<dbReference type="InterPro" id="IPR001405">
    <property type="entry name" value="UPF0758"/>
</dbReference>
<dbReference type="AlphaFoldDB" id="A0A1U9KMB5"/>
<organism evidence="3 4">
    <name type="scientific">Neoasaia chiangmaiensis</name>
    <dbReference type="NCBI Taxonomy" id="320497"/>
    <lineage>
        <taxon>Bacteria</taxon>
        <taxon>Pseudomonadati</taxon>
        <taxon>Pseudomonadota</taxon>
        <taxon>Alphaproteobacteria</taxon>
        <taxon>Acetobacterales</taxon>
        <taxon>Acetobacteraceae</taxon>
        <taxon>Neoasaia</taxon>
    </lineage>
</organism>
<dbReference type="STRING" id="320497.A0U93_02105"/>
<feature type="domain" description="RadC-like JAB" evidence="2">
    <location>
        <begin position="108"/>
        <end position="220"/>
    </location>
</feature>
<dbReference type="RefSeq" id="WP_077805904.1">
    <property type="nucleotide sequence ID" value="NZ_CP014691.1"/>
</dbReference>
<keyword evidence="4" id="KW-1185">Reference proteome</keyword>
<dbReference type="OrthoDB" id="9804482at2"/>
<dbReference type="EMBL" id="CP014691">
    <property type="protein sequence ID" value="AQS86936.1"/>
    <property type="molecule type" value="Genomic_DNA"/>
</dbReference>
<evidence type="ECO:0000313" key="3">
    <source>
        <dbReference type="EMBL" id="AQS86936.1"/>
    </source>
</evidence>
<dbReference type="GO" id="GO:0008237">
    <property type="term" value="F:metallopeptidase activity"/>
    <property type="evidence" value="ECO:0007669"/>
    <property type="project" value="UniProtKB-KW"/>
</dbReference>
<evidence type="ECO:0000313" key="4">
    <source>
        <dbReference type="Proteomes" id="UP000188604"/>
    </source>
</evidence>
<protein>
    <submittedName>
        <fullName evidence="3">DNA repair protein RadC</fullName>
    </submittedName>
</protein>